<dbReference type="InterPro" id="IPR029058">
    <property type="entry name" value="AB_hydrolase_fold"/>
</dbReference>
<dbReference type="EMBL" id="WRXO01000004">
    <property type="protein sequence ID" value="MVT42231.1"/>
    <property type="molecule type" value="Genomic_DNA"/>
</dbReference>
<dbReference type="RefSeq" id="WP_157300858.1">
    <property type="nucleotide sequence ID" value="NZ_BAAAZB010000005.1"/>
</dbReference>
<evidence type="ECO:0000313" key="2">
    <source>
        <dbReference type="Proteomes" id="UP000468388"/>
    </source>
</evidence>
<dbReference type="Proteomes" id="UP000468388">
    <property type="component" value="Unassembled WGS sequence"/>
</dbReference>
<evidence type="ECO:0000313" key="1">
    <source>
        <dbReference type="EMBL" id="MVT42231.1"/>
    </source>
</evidence>
<comment type="caution">
    <text evidence="1">The sequence shown here is derived from an EMBL/GenBank/DDBJ whole genome shotgun (WGS) entry which is preliminary data.</text>
</comment>
<dbReference type="OrthoDB" id="1118238at2"/>
<evidence type="ECO:0008006" key="3">
    <source>
        <dbReference type="Google" id="ProtNLM"/>
    </source>
</evidence>
<name>A0A6N8JCH6_9BACT</name>
<accession>A0A6N8JCH6</accession>
<dbReference type="PANTHER" id="PTHR43265:SF1">
    <property type="entry name" value="ESTERASE ESTD"/>
    <property type="match status" value="1"/>
</dbReference>
<protein>
    <recommendedName>
        <fullName evidence="3">Dienelactone hydrolase domain-containing protein</fullName>
    </recommendedName>
</protein>
<dbReference type="GO" id="GO:0052689">
    <property type="term" value="F:carboxylic ester hydrolase activity"/>
    <property type="evidence" value="ECO:0007669"/>
    <property type="project" value="TreeGrafter"/>
</dbReference>
<reference evidence="1 2" key="1">
    <citation type="submission" date="2019-12" db="EMBL/GenBank/DDBJ databases">
        <title>The draft genomic sequence of strain Chitinophaga oryziterrae JCM 16595.</title>
        <authorList>
            <person name="Zhang X."/>
        </authorList>
    </citation>
    <scope>NUCLEOTIDE SEQUENCE [LARGE SCALE GENOMIC DNA]</scope>
    <source>
        <strain evidence="1 2">JCM 16595</strain>
    </source>
</reference>
<proteinExistence type="predicted"/>
<dbReference type="SUPFAM" id="SSF53474">
    <property type="entry name" value="alpha/beta-Hydrolases"/>
    <property type="match status" value="1"/>
</dbReference>
<dbReference type="AlphaFoldDB" id="A0A6N8JCH6"/>
<keyword evidence="2" id="KW-1185">Reference proteome</keyword>
<gene>
    <name evidence="1" type="ORF">GO495_16695</name>
</gene>
<dbReference type="InterPro" id="IPR053145">
    <property type="entry name" value="AB_hydrolase_Est10"/>
</dbReference>
<dbReference type="Gene3D" id="3.40.50.1820">
    <property type="entry name" value="alpha/beta hydrolase"/>
    <property type="match status" value="1"/>
</dbReference>
<dbReference type="PANTHER" id="PTHR43265">
    <property type="entry name" value="ESTERASE ESTD"/>
    <property type="match status" value="1"/>
</dbReference>
<organism evidence="1 2">
    <name type="scientific">Chitinophaga oryziterrae</name>
    <dbReference type="NCBI Taxonomy" id="1031224"/>
    <lineage>
        <taxon>Bacteria</taxon>
        <taxon>Pseudomonadati</taxon>
        <taxon>Bacteroidota</taxon>
        <taxon>Chitinophagia</taxon>
        <taxon>Chitinophagales</taxon>
        <taxon>Chitinophagaceae</taxon>
        <taxon>Chitinophaga</taxon>
    </lineage>
</organism>
<sequence>MTKFPKGILLFVFLSFSLYGQSIVPESYGFRHLQMNYKGDTVDILVKSLKGDGEKKKPLFFFCQGSLPIPLMITYDENGRQGIYSVFPFNPDSLSKDYHLAIISKPYVPLIVKRKLLNSDLTYNDSTGRYVQRNLLDYYVERDKAVIKFLFKQNWISKDSLVAAGHSEGSAIAAKLALTDKRVTALIYSGGSAMGRIMTIIGRNRAIETDSTREAEKDIEKWERIVADPENMNGDNGDTYKVTYQFSIPPFQYLEKLKIPVFVTYGSKDANAPFNDYLRVEMIRQKRKNFTFKAYIGTEHNFFPLNKDGTVNYDIFNWDNVAGDWHKWLRKH</sequence>